<keyword evidence="10" id="KW-1185">Reference proteome</keyword>
<dbReference type="GO" id="GO:0016020">
    <property type="term" value="C:membrane"/>
    <property type="evidence" value="ECO:0007669"/>
    <property type="project" value="UniProtKB-SubCell"/>
</dbReference>
<dbReference type="InterPro" id="IPR036013">
    <property type="entry name" value="Band_7/SPFH_dom_sf"/>
</dbReference>
<feature type="transmembrane region" description="Helical" evidence="6">
    <location>
        <begin position="76"/>
        <end position="97"/>
    </location>
</feature>
<accession>A0AAQ1G4X5</accession>
<dbReference type="Gene3D" id="3.30.479.30">
    <property type="entry name" value="Band 7 domain"/>
    <property type="match status" value="1"/>
</dbReference>
<gene>
    <name evidence="9" type="ORF">SAMN05216586_101328</name>
</gene>
<comment type="similarity">
    <text evidence="2 6">Belongs to the band 7/mec-2 family. HflK subfamily.</text>
</comment>
<dbReference type="InterPro" id="IPR020980">
    <property type="entry name" value="Membrane_HflK_N"/>
</dbReference>
<feature type="compositionally biased region" description="Gly residues" evidence="7">
    <location>
        <begin position="1"/>
        <end position="10"/>
    </location>
</feature>
<dbReference type="SUPFAM" id="SSF117892">
    <property type="entry name" value="Band 7/SPFH domain"/>
    <property type="match status" value="1"/>
</dbReference>
<comment type="function">
    <text evidence="6">HflC and HflK could encode or regulate a protease.</text>
</comment>
<name>A0AAQ1G4X5_9GAMM</name>
<evidence type="ECO:0000256" key="3">
    <source>
        <dbReference type="ARBA" id="ARBA00022692"/>
    </source>
</evidence>
<evidence type="ECO:0000256" key="6">
    <source>
        <dbReference type="RuleBase" id="RU364113"/>
    </source>
</evidence>
<keyword evidence="9" id="KW-0378">Hydrolase</keyword>
<dbReference type="SMART" id="SM00244">
    <property type="entry name" value="PHB"/>
    <property type="match status" value="1"/>
</dbReference>
<dbReference type="InterPro" id="IPR001107">
    <property type="entry name" value="Band_7"/>
</dbReference>
<dbReference type="NCBIfam" id="TIGR01933">
    <property type="entry name" value="hflK"/>
    <property type="match status" value="1"/>
</dbReference>
<feature type="compositionally biased region" description="Gly residues" evidence="7">
    <location>
        <begin position="19"/>
        <end position="32"/>
    </location>
</feature>
<dbReference type="EMBL" id="FNVE01000001">
    <property type="protein sequence ID" value="SEF54379.1"/>
    <property type="molecule type" value="Genomic_DNA"/>
</dbReference>
<reference evidence="9 10" key="1">
    <citation type="submission" date="2016-10" db="EMBL/GenBank/DDBJ databases">
        <authorList>
            <person name="Varghese N."/>
            <person name="Submissions S."/>
        </authorList>
    </citation>
    <scope>NUCLEOTIDE SEQUENCE [LARGE SCALE GENOMIC DNA]</scope>
    <source>
        <strain evidence="9 10">CECT 8317</strain>
    </source>
</reference>
<proteinExistence type="inferred from homology"/>
<dbReference type="CDD" id="cd03404">
    <property type="entry name" value="SPFH_HflK"/>
    <property type="match status" value="1"/>
</dbReference>
<feature type="region of interest" description="Disordered" evidence="7">
    <location>
        <begin position="362"/>
        <end position="399"/>
    </location>
</feature>
<keyword evidence="3 6" id="KW-0812">Transmembrane</keyword>
<dbReference type="Pfam" id="PF01145">
    <property type="entry name" value="Band_7"/>
    <property type="match status" value="1"/>
</dbReference>
<sequence length="399" mass="43638">MAWNEPGGGNNSNDQDPWGSGGNRGGNRGGKQGPPDLDEALRKLQDSLNNLFGSGKRSGNGGSDRSNGSGAGVPGWIWGLALVVVLGFWAFKAVYMVNEQEQAVILRFGEYHRTVGPGLHLYFPPVESKFQRNVTQVRSYRQKGQMLTEDENIVEVPVAIQYRISNLENFVLKVEDPETSLRHATESAVRHVVGSTPMHQVLTEGREQMAVEVTERLQRYLDAYNTGITVTQVNIENAQAPAEVQDAFDDVIRAKEDEVRARNQAEAYANGVIPEARGRAQRMLEEASGYHDEVIARAEGEAQRFDLLLGQYQAAPGVLRERLYLDAMQDVLSNTSKVLIAGGEGSNNLLYLPLDKMIGQGGSTSSATGASSLPSMSQGDASTRSTTSQQRDLRSRESR</sequence>
<evidence type="ECO:0000259" key="8">
    <source>
        <dbReference type="SMART" id="SM00244"/>
    </source>
</evidence>
<comment type="subcellular location">
    <subcellularLocation>
        <location evidence="1">Membrane</location>
        <topology evidence="1">Single-pass membrane protein</topology>
    </subcellularLocation>
</comment>
<dbReference type="PRINTS" id="PR00721">
    <property type="entry name" value="STOMATIN"/>
</dbReference>
<evidence type="ECO:0000313" key="9">
    <source>
        <dbReference type="EMBL" id="SEF54379.1"/>
    </source>
</evidence>
<dbReference type="RefSeq" id="WP_088273443.1">
    <property type="nucleotide sequence ID" value="NZ_FNVE01000001.1"/>
</dbReference>
<evidence type="ECO:0000313" key="10">
    <source>
        <dbReference type="Proteomes" id="UP000243518"/>
    </source>
</evidence>
<evidence type="ECO:0000256" key="5">
    <source>
        <dbReference type="ARBA" id="ARBA00023136"/>
    </source>
</evidence>
<evidence type="ECO:0000256" key="1">
    <source>
        <dbReference type="ARBA" id="ARBA00004167"/>
    </source>
</evidence>
<feature type="compositionally biased region" description="Polar residues" evidence="7">
    <location>
        <begin position="373"/>
        <end position="390"/>
    </location>
</feature>
<keyword evidence="4 6" id="KW-1133">Transmembrane helix</keyword>
<evidence type="ECO:0000256" key="2">
    <source>
        <dbReference type="ARBA" id="ARBA00006971"/>
    </source>
</evidence>
<dbReference type="Proteomes" id="UP000243518">
    <property type="component" value="Unassembled WGS sequence"/>
</dbReference>
<dbReference type="AlphaFoldDB" id="A0AAQ1G4X5"/>
<dbReference type="PANTHER" id="PTHR43327:SF2">
    <property type="entry name" value="MODULATOR OF FTSH PROTEASE HFLK"/>
    <property type="match status" value="1"/>
</dbReference>
<dbReference type="InterPro" id="IPR010201">
    <property type="entry name" value="HflK"/>
</dbReference>
<evidence type="ECO:0000256" key="7">
    <source>
        <dbReference type="SAM" id="MobiDB-lite"/>
    </source>
</evidence>
<feature type="domain" description="Band 7" evidence="8">
    <location>
        <begin position="92"/>
        <end position="252"/>
    </location>
</feature>
<comment type="caution">
    <text evidence="9">The sequence shown here is derived from an EMBL/GenBank/DDBJ whole genome shotgun (WGS) entry which is preliminary data.</text>
</comment>
<keyword evidence="5 6" id="KW-0472">Membrane</keyword>
<dbReference type="PANTHER" id="PTHR43327">
    <property type="entry name" value="STOMATIN-LIKE PROTEIN 2, MITOCHONDRIAL"/>
    <property type="match status" value="1"/>
</dbReference>
<dbReference type="InterPro" id="IPR001972">
    <property type="entry name" value="Stomatin_HflK_fam"/>
</dbReference>
<dbReference type="GO" id="GO:0008233">
    <property type="term" value="F:peptidase activity"/>
    <property type="evidence" value="ECO:0007669"/>
    <property type="project" value="UniProtKB-KW"/>
</dbReference>
<dbReference type="GO" id="GO:0006508">
    <property type="term" value="P:proteolysis"/>
    <property type="evidence" value="ECO:0007669"/>
    <property type="project" value="UniProtKB-KW"/>
</dbReference>
<dbReference type="Pfam" id="PF12221">
    <property type="entry name" value="HflK_N"/>
    <property type="match status" value="1"/>
</dbReference>
<comment type="subunit">
    <text evidence="6">HflC and HflK may interact to form a multimeric complex.</text>
</comment>
<evidence type="ECO:0000256" key="4">
    <source>
        <dbReference type="ARBA" id="ARBA00022989"/>
    </source>
</evidence>
<dbReference type="InterPro" id="IPR050710">
    <property type="entry name" value="Band7/mec-2_domain"/>
</dbReference>
<feature type="compositionally biased region" description="Low complexity" evidence="7">
    <location>
        <begin position="363"/>
        <end position="372"/>
    </location>
</feature>
<protein>
    <recommendedName>
        <fullName evidence="6">Protein HflK</fullName>
    </recommendedName>
</protein>
<keyword evidence="9" id="KW-0645">Protease</keyword>
<feature type="region of interest" description="Disordered" evidence="7">
    <location>
        <begin position="1"/>
        <end position="40"/>
    </location>
</feature>
<organism evidence="9 10">
    <name type="scientific">Halopseudomonas aestusnigri</name>
    <dbReference type="NCBI Taxonomy" id="857252"/>
    <lineage>
        <taxon>Bacteria</taxon>
        <taxon>Pseudomonadati</taxon>
        <taxon>Pseudomonadota</taxon>
        <taxon>Gammaproteobacteria</taxon>
        <taxon>Pseudomonadales</taxon>
        <taxon>Pseudomonadaceae</taxon>
        <taxon>Halopseudomonas</taxon>
    </lineage>
</organism>